<comment type="caution">
    <text evidence="2">The sequence shown here is derived from an EMBL/GenBank/DDBJ whole genome shotgun (WGS) entry which is preliminary data.</text>
</comment>
<evidence type="ECO:0000313" key="2">
    <source>
        <dbReference type="EMBL" id="PRO66440.1"/>
    </source>
</evidence>
<keyword evidence="3" id="KW-1185">Reference proteome</keyword>
<evidence type="ECO:0000313" key="3">
    <source>
        <dbReference type="Proteomes" id="UP000243650"/>
    </source>
</evidence>
<feature type="domain" description="YhfM-like" evidence="1">
    <location>
        <begin position="53"/>
        <end position="134"/>
    </location>
</feature>
<dbReference type="RefSeq" id="WP_105958079.1">
    <property type="nucleotide sequence ID" value="NZ_PVNS01000003.1"/>
</dbReference>
<reference evidence="2 3" key="1">
    <citation type="submission" date="2018-03" db="EMBL/GenBank/DDBJ databases">
        <title>Bacillus urumqiensis sp. nov., a moderately haloalkaliphilic bacterium isolated from a salt lake.</title>
        <authorList>
            <person name="Zhao B."/>
            <person name="Liao Z."/>
        </authorList>
    </citation>
    <scope>NUCLEOTIDE SEQUENCE [LARGE SCALE GENOMIC DNA]</scope>
    <source>
        <strain evidence="2 3">BZ-SZ-XJ18</strain>
    </source>
</reference>
<dbReference type="InterPro" id="IPR058780">
    <property type="entry name" value="YhfM-like_dom"/>
</dbReference>
<accession>A0A2P6MJJ4</accession>
<evidence type="ECO:0000259" key="1">
    <source>
        <dbReference type="Pfam" id="PF26353"/>
    </source>
</evidence>
<dbReference type="OrthoDB" id="2865555at2"/>
<dbReference type="EMBL" id="PVNS01000003">
    <property type="protein sequence ID" value="PRO66440.1"/>
    <property type="molecule type" value="Genomic_DNA"/>
</dbReference>
<name>A0A2P6MJJ4_ALKUR</name>
<gene>
    <name evidence="2" type="ORF">C6I21_03620</name>
</gene>
<sequence>MKTYRFCLGAGLLFAAGCGSGNLNNAVNPDDIDEIRLYATDNFQSENLELQQVYDTNEDIAAWAGIINSADQVDGMVDIAAPDYEIALIGEEDTDPYFLWYSEDSASLMDSADTHTLYSITEDGKETLSELMEESG</sequence>
<dbReference type="Proteomes" id="UP000243650">
    <property type="component" value="Unassembled WGS sequence"/>
</dbReference>
<dbReference type="AlphaFoldDB" id="A0A2P6MJJ4"/>
<protein>
    <recommendedName>
        <fullName evidence="1">YhfM-like domain-containing protein</fullName>
    </recommendedName>
</protein>
<proteinExistence type="predicted"/>
<organism evidence="2 3">
    <name type="scientific">Alkalicoccus urumqiensis</name>
    <name type="common">Bacillus urumqiensis</name>
    <dbReference type="NCBI Taxonomy" id="1548213"/>
    <lineage>
        <taxon>Bacteria</taxon>
        <taxon>Bacillati</taxon>
        <taxon>Bacillota</taxon>
        <taxon>Bacilli</taxon>
        <taxon>Bacillales</taxon>
        <taxon>Bacillaceae</taxon>
        <taxon>Alkalicoccus</taxon>
    </lineage>
</organism>
<dbReference type="Pfam" id="PF26353">
    <property type="entry name" value="YhfM"/>
    <property type="match status" value="1"/>
</dbReference>
<dbReference type="PROSITE" id="PS51257">
    <property type="entry name" value="PROKAR_LIPOPROTEIN"/>
    <property type="match status" value="1"/>
</dbReference>